<sequence>MRHVDAITEDEDASLRGSSKLFSRPDKLRLYMTVSDPDLPGLASPSVYTKDEQTSSNVSYF</sequence>
<evidence type="ECO:0000256" key="1">
    <source>
        <dbReference type="SAM" id="MobiDB-lite"/>
    </source>
</evidence>
<proteinExistence type="predicted"/>
<feature type="region of interest" description="Disordered" evidence="1">
    <location>
        <begin position="41"/>
        <end position="61"/>
    </location>
</feature>
<organism evidence="2 3">
    <name type="scientific">Bradyrhizobium icense</name>
    <dbReference type="NCBI Taxonomy" id="1274631"/>
    <lineage>
        <taxon>Bacteria</taxon>
        <taxon>Pseudomonadati</taxon>
        <taxon>Pseudomonadota</taxon>
        <taxon>Alphaproteobacteria</taxon>
        <taxon>Hyphomicrobiales</taxon>
        <taxon>Nitrobacteraceae</taxon>
        <taxon>Bradyrhizobium</taxon>
    </lineage>
</organism>
<evidence type="ECO:0000313" key="2">
    <source>
        <dbReference type="EMBL" id="ANW02848.1"/>
    </source>
</evidence>
<keyword evidence="3" id="KW-1185">Reference proteome</keyword>
<dbReference type="STRING" id="1274631.LMTR13_24520"/>
<dbReference type="EMBL" id="CP016428">
    <property type="protein sequence ID" value="ANW02848.1"/>
    <property type="molecule type" value="Genomic_DNA"/>
</dbReference>
<gene>
    <name evidence="2" type="ORF">LMTR13_24520</name>
</gene>
<evidence type="ECO:0000313" key="3">
    <source>
        <dbReference type="Proteomes" id="UP000092839"/>
    </source>
</evidence>
<dbReference type="KEGG" id="bic:LMTR13_24520"/>
<dbReference type="AlphaFoldDB" id="A0A1B1UJ75"/>
<reference evidence="2 3" key="1">
    <citation type="submission" date="2016-07" db="EMBL/GenBank/DDBJ databases">
        <title>Complete genome sequence of Bradyrhizobium icense LMTR 13T, a potential inoculant strain isolated from lima bean (Phaseolus lunatus) in Peru.</title>
        <authorList>
            <person name="Ormeno-Orrillo E."/>
            <person name="Duran D."/>
            <person name="Rogel M.A."/>
            <person name="Rey L."/>
            <person name="Imperial J."/>
            <person name="Ruiz-Argueso T."/>
            <person name="Martinez-Romero E."/>
        </authorList>
    </citation>
    <scope>NUCLEOTIDE SEQUENCE [LARGE SCALE GENOMIC DNA]</scope>
    <source>
        <strain evidence="2 3">LMTR 13</strain>
    </source>
</reference>
<protein>
    <submittedName>
        <fullName evidence="2">Uncharacterized protein</fullName>
    </submittedName>
</protein>
<accession>A0A1B1UJ75</accession>
<dbReference type="Proteomes" id="UP000092839">
    <property type="component" value="Chromosome"/>
</dbReference>
<dbReference type="RefSeq" id="WP_065730047.1">
    <property type="nucleotide sequence ID" value="NZ_CP016428.1"/>
</dbReference>
<name>A0A1B1UJ75_9BRAD</name>